<dbReference type="OrthoDB" id="177316at2"/>
<feature type="chain" id="PRO_5014483203" evidence="2">
    <location>
        <begin position="26"/>
        <end position="465"/>
    </location>
</feature>
<evidence type="ECO:0000256" key="2">
    <source>
        <dbReference type="RuleBase" id="RU363072"/>
    </source>
</evidence>
<dbReference type="InterPro" id="IPR052932">
    <property type="entry name" value="OprB_Porin"/>
</dbReference>
<evidence type="ECO:0000313" key="6">
    <source>
        <dbReference type="Proteomes" id="UP000024329"/>
    </source>
</evidence>
<reference evidence="7" key="3">
    <citation type="journal article" date="2017" name="J. Biotechnol.">
        <title>Complete genome sequence of Novosphingobium resinovorum SA1, a versatile xenobiotic-degrading bacterium capable of utilizing sulfanilic acid.</title>
        <authorList>
            <person name="Hegedus B."/>
            <person name="Kos P.B."/>
            <person name="Balint B."/>
            <person name="Maroti G."/>
            <person name="Gan H.M."/>
            <person name="Perei K."/>
            <person name="Rakhely G."/>
        </authorList>
    </citation>
    <scope>NUCLEOTIDE SEQUENCE [LARGE SCALE GENOMIC DNA]</scope>
    <source>
        <strain evidence="7">SA1</strain>
    </source>
</reference>
<evidence type="ECO:0000313" key="4">
    <source>
        <dbReference type="EMBL" id="AOR79026.1"/>
    </source>
</evidence>
<organism evidence="5 6">
    <name type="scientific">Novosphingobium resinovorum</name>
    <dbReference type="NCBI Taxonomy" id="158500"/>
    <lineage>
        <taxon>Bacteria</taxon>
        <taxon>Pseudomonadati</taxon>
        <taxon>Pseudomonadota</taxon>
        <taxon>Alphaproteobacteria</taxon>
        <taxon>Sphingomonadales</taxon>
        <taxon>Sphingomonadaceae</taxon>
        <taxon>Novosphingobium</taxon>
    </lineage>
</organism>
<accession>A0A031K2G1</accession>
<keyword evidence="7" id="KW-1185">Reference proteome</keyword>
<evidence type="ECO:0000256" key="3">
    <source>
        <dbReference type="SAM" id="MobiDB-lite"/>
    </source>
</evidence>
<dbReference type="KEGG" id="nre:BES08_19200"/>
<dbReference type="InterPro" id="IPR038673">
    <property type="entry name" value="OprB_sf"/>
</dbReference>
<feature type="signal peptide" evidence="2">
    <location>
        <begin position="1"/>
        <end position="25"/>
    </location>
</feature>
<sequence length="465" mass="49843">MGRRIHSLAALAAGCAFTFPMTALAEDAEAGTATNVVVTGATATAGTAQDHRPTSTQGASTARPLHAPHPRETLTGDWGGVRTDLKDAGVTVRADYVSETFSNVDGGQRRGTAYVQQIRAGVDLDMDKIAGIDGGAIHLTINDRRGIGISSDFVGNRLPIQEAAGGYYARLSELTWEQNFDGGRLNLRAGFFAMGNDLGGLSIGCNLVNAAFCAHPLSESGSTGWYNYPNARWGLAVRYKLRPDLIVRTGVYQTNPDLGLEKNAFKPFAGKTTGVVLPLELEYDPGATPGSHVMPGHYKVGFYYDTANADRQGTPGRVTGRFGGYVLGDQMILRDKGGNGKRGLSIFGHFTANPEQSAQITRWYAAGFLKLGTFKGRDADTLALGVIHAQVNERLRALHAEFLGLADGYTALPEGETAIEMSYGLQLTPWLNIRPDVQYIVDPGAFSYRTTHDALALGVQVKMQI</sequence>
<keyword evidence="2" id="KW-0732">Signal</keyword>
<dbReference type="PANTHER" id="PTHR37944:SF1">
    <property type="entry name" value="PORIN B"/>
    <property type="match status" value="1"/>
</dbReference>
<dbReference type="Proteomes" id="UP000024329">
    <property type="component" value="Unassembled WGS sequence"/>
</dbReference>
<dbReference type="eggNOG" id="COG3659">
    <property type="taxonomic scope" value="Bacteria"/>
</dbReference>
<comment type="similarity">
    <text evidence="1 2">Belongs to the OprB family.</text>
</comment>
<dbReference type="Pfam" id="PF04966">
    <property type="entry name" value="OprB"/>
    <property type="match status" value="1"/>
</dbReference>
<dbReference type="AlphaFoldDB" id="A0A031K2G1"/>
<geneLocation type="plasmid" evidence="4 7">
    <name>pSA1</name>
</geneLocation>
<gene>
    <name evidence="4" type="ORF">BES08_19200</name>
    <name evidence="5" type="ORF">BV97_01706</name>
</gene>
<evidence type="ECO:0000313" key="7">
    <source>
        <dbReference type="Proteomes" id="UP000094626"/>
    </source>
</evidence>
<dbReference type="Proteomes" id="UP000094626">
    <property type="component" value="Plasmid pSA1"/>
</dbReference>
<dbReference type="EMBL" id="JFYZ01000005">
    <property type="protein sequence ID" value="EZP82782.1"/>
    <property type="molecule type" value="Genomic_DNA"/>
</dbReference>
<evidence type="ECO:0000313" key="5">
    <source>
        <dbReference type="EMBL" id="EZP82782.1"/>
    </source>
</evidence>
<dbReference type="PROSITE" id="PS51257">
    <property type="entry name" value="PROKAR_LIPOPROTEIN"/>
    <property type="match status" value="1"/>
</dbReference>
<dbReference type="GO" id="GO:0008643">
    <property type="term" value="P:carbohydrate transport"/>
    <property type="evidence" value="ECO:0007669"/>
    <property type="project" value="InterPro"/>
</dbReference>
<reference evidence="4" key="2">
    <citation type="submission" date="2016-08" db="EMBL/GenBank/DDBJ databases">
        <authorList>
            <person name="Seilhamer J.J."/>
        </authorList>
    </citation>
    <scope>NUCLEOTIDE SEQUENCE [LARGE SCALE GENOMIC DNA]</scope>
    <source>
        <strain evidence="4">SA1</strain>
        <plasmid evidence="4">pSA1</plasmid>
    </source>
</reference>
<name>A0A031K2G1_9SPHN</name>
<dbReference type="Gene3D" id="2.40.160.180">
    <property type="entry name" value="Carbohydrate-selective porin OprB"/>
    <property type="match status" value="1"/>
</dbReference>
<keyword evidence="4" id="KW-0614">Plasmid</keyword>
<feature type="region of interest" description="Disordered" evidence="3">
    <location>
        <begin position="44"/>
        <end position="80"/>
    </location>
</feature>
<protein>
    <submittedName>
        <fullName evidence="4 5">Porin</fullName>
    </submittedName>
</protein>
<evidence type="ECO:0000256" key="1">
    <source>
        <dbReference type="ARBA" id="ARBA00008769"/>
    </source>
</evidence>
<dbReference type="PANTHER" id="PTHR37944">
    <property type="entry name" value="PORIN B"/>
    <property type="match status" value="1"/>
</dbReference>
<dbReference type="InterPro" id="IPR007049">
    <property type="entry name" value="Carb-sel_porin_OprB"/>
</dbReference>
<dbReference type="EMBL" id="CP017076">
    <property type="protein sequence ID" value="AOR79026.1"/>
    <property type="molecule type" value="Genomic_DNA"/>
</dbReference>
<proteinExistence type="inferred from homology"/>
<dbReference type="GO" id="GO:0015288">
    <property type="term" value="F:porin activity"/>
    <property type="evidence" value="ECO:0007669"/>
    <property type="project" value="InterPro"/>
</dbReference>
<dbReference type="PATRIC" id="fig|158500.4.peg.1748"/>
<dbReference type="RefSeq" id="WP_036525053.1">
    <property type="nucleotide sequence ID" value="NZ_CP017076.1"/>
</dbReference>
<dbReference type="GO" id="GO:0016020">
    <property type="term" value="C:membrane"/>
    <property type="evidence" value="ECO:0007669"/>
    <property type="project" value="InterPro"/>
</dbReference>
<reference evidence="5 6" key="1">
    <citation type="submission" date="2014-03" db="EMBL/GenBank/DDBJ databases">
        <title>Whole genome sequence of Novosphingobium resinovorum KF1.</title>
        <authorList>
            <person name="Gan H.M."/>
            <person name="Gan H.Y."/>
            <person name="Chew T.H."/>
            <person name="Savka M.A."/>
        </authorList>
    </citation>
    <scope>NUCLEOTIDE SEQUENCE [LARGE SCALE GENOMIC DNA]</scope>
    <source>
        <strain evidence="5 6">KF1</strain>
    </source>
</reference>